<dbReference type="EMBL" id="CADCTR010000118">
    <property type="protein sequence ID" value="CAA9219086.1"/>
    <property type="molecule type" value="Genomic_DNA"/>
</dbReference>
<reference evidence="1" key="1">
    <citation type="submission" date="2020-02" db="EMBL/GenBank/DDBJ databases">
        <authorList>
            <person name="Meier V. D."/>
        </authorList>
    </citation>
    <scope>NUCLEOTIDE SEQUENCE</scope>
    <source>
        <strain evidence="1">AVDCRST_MAG93</strain>
    </source>
</reference>
<evidence type="ECO:0000313" key="1">
    <source>
        <dbReference type="EMBL" id="CAA9219086.1"/>
    </source>
</evidence>
<protein>
    <recommendedName>
        <fullName evidence="2">Glycosyltransferase subfamily 4-like N-terminal domain-containing protein</fullName>
    </recommendedName>
</protein>
<evidence type="ECO:0008006" key="2">
    <source>
        <dbReference type="Google" id="ProtNLM"/>
    </source>
</evidence>
<sequence length="71" mass="8145">MKVLFVSNLYPPAYIGGYELNCADVAQELRARGHEVLVLTSTYRSDELPEREPGILRHLKMRQGWLSLQSK</sequence>
<dbReference type="Gene3D" id="3.40.50.2000">
    <property type="entry name" value="Glycogen Phosphorylase B"/>
    <property type="match status" value="1"/>
</dbReference>
<gene>
    <name evidence="1" type="ORF">AVDCRST_MAG93-370</name>
</gene>
<accession>A0A6J4HAD2</accession>
<dbReference type="SUPFAM" id="SSF53756">
    <property type="entry name" value="UDP-Glycosyltransferase/glycogen phosphorylase"/>
    <property type="match status" value="1"/>
</dbReference>
<organism evidence="1">
    <name type="scientific">uncultured Chloroflexia bacterium</name>
    <dbReference type="NCBI Taxonomy" id="1672391"/>
    <lineage>
        <taxon>Bacteria</taxon>
        <taxon>Bacillati</taxon>
        <taxon>Chloroflexota</taxon>
        <taxon>Chloroflexia</taxon>
        <taxon>environmental samples</taxon>
    </lineage>
</organism>
<proteinExistence type="predicted"/>
<name>A0A6J4HAD2_9CHLR</name>
<dbReference type="AlphaFoldDB" id="A0A6J4HAD2"/>
<feature type="non-terminal residue" evidence="1">
    <location>
        <position position="71"/>
    </location>
</feature>